<proteinExistence type="predicted"/>
<dbReference type="ExpressionAtlas" id="M0ZLI1">
    <property type="expression patterns" value="baseline"/>
</dbReference>
<evidence type="ECO:0000256" key="4">
    <source>
        <dbReference type="ARBA" id="ARBA00022922"/>
    </source>
</evidence>
<protein>
    <recommendedName>
        <fullName evidence="6">Starch synthase catalytic domain-containing protein</fullName>
    </recommendedName>
</protein>
<dbReference type="GO" id="GO:0016757">
    <property type="term" value="F:glycosyltransferase activity"/>
    <property type="evidence" value="ECO:0007669"/>
    <property type="project" value="UniProtKB-KW"/>
</dbReference>
<keyword evidence="4" id="KW-0750">Starch biosynthesis</keyword>
<sequence>MENSILLHSGNQFHPNLPLLALRPKKLSLIHGSSREQMWRIKRVKATGENSGEAASADESNDALQVTIEKSKKVLAMQQDLLQQIAERRKVVSSIKSSLANAKGTYDGGSGSLSDVDIPDVDKDYNVTVPSTAATPITDVDKNTPPAISQDFVESKREIKRDLADERAPPLSRSSITASSQISSTVSSKRTLNVPPETPKSSQETLLDVNSRKSLVDVPGKKIQSYMPSLRKESSASHVEQRNENLEGSSAEANEETEDPVNIDEKPPPLAGTNVMNIILVASECAPWSKTGGLGDVAGALPKALARRGHRVMVTSLILHLVNCWVHKNDVSSRM</sequence>
<organism evidence="7 8">
    <name type="scientific">Solanum tuberosum</name>
    <name type="common">Potato</name>
    <dbReference type="NCBI Taxonomy" id="4113"/>
    <lineage>
        <taxon>Eukaryota</taxon>
        <taxon>Viridiplantae</taxon>
        <taxon>Streptophyta</taxon>
        <taxon>Embryophyta</taxon>
        <taxon>Tracheophyta</taxon>
        <taxon>Spermatophyta</taxon>
        <taxon>Magnoliopsida</taxon>
        <taxon>eudicotyledons</taxon>
        <taxon>Gunneridae</taxon>
        <taxon>Pentapetalae</taxon>
        <taxon>asterids</taxon>
        <taxon>lamiids</taxon>
        <taxon>Solanales</taxon>
        <taxon>Solanaceae</taxon>
        <taxon>Solanoideae</taxon>
        <taxon>Solaneae</taxon>
        <taxon>Solanum</taxon>
    </lineage>
</organism>
<feature type="compositionally biased region" description="Acidic residues" evidence="5">
    <location>
        <begin position="253"/>
        <end position="262"/>
    </location>
</feature>
<dbReference type="AlphaFoldDB" id="M0ZLI1"/>
<dbReference type="Gramene" id="PGSC0003DMT400003355">
    <property type="protein sequence ID" value="PGSC0003DMT400003355"/>
    <property type="gene ID" value="PGSC0003DMG400001328"/>
</dbReference>
<name>M0ZLI1_SOLTU</name>
<dbReference type="HOGENOM" id="CLU_830033_0_0_1"/>
<dbReference type="PANTHER" id="PTHR45825:SF2">
    <property type="entry name" value="STARCH SYNTHASE 2, CHLOROPLASTIC_AMYLOPLASTIC"/>
    <property type="match status" value="1"/>
</dbReference>
<dbReference type="UniPathway" id="UPA00152"/>
<dbReference type="Gene3D" id="3.40.50.2000">
    <property type="entry name" value="Glycogen Phosphorylase B"/>
    <property type="match status" value="1"/>
</dbReference>
<keyword evidence="8" id="KW-1185">Reference proteome</keyword>
<evidence type="ECO:0000256" key="1">
    <source>
        <dbReference type="ARBA" id="ARBA00004727"/>
    </source>
</evidence>
<reference evidence="8" key="1">
    <citation type="journal article" date="2011" name="Nature">
        <title>Genome sequence and analysis of the tuber crop potato.</title>
        <authorList>
            <consortium name="The Potato Genome Sequencing Consortium"/>
        </authorList>
    </citation>
    <scope>NUCLEOTIDE SEQUENCE [LARGE SCALE GENOMIC DNA]</scope>
    <source>
        <strain evidence="8">cv. DM1-3 516 R44</strain>
    </source>
</reference>
<dbReference type="InterPro" id="IPR013534">
    <property type="entry name" value="Starch_synth_cat_dom"/>
</dbReference>
<dbReference type="EnsemblPlants" id="PGSC0003DMT400003355">
    <property type="protein sequence ID" value="PGSC0003DMT400003355"/>
    <property type="gene ID" value="PGSC0003DMG400001328"/>
</dbReference>
<feature type="region of interest" description="Disordered" evidence="5">
    <location>
        <begin position="226"/>
        <end position="269"/>
    </location>
</feature>
<feature type="compositionally biased region" description="Basic and acidic residues" evidence="5">
    <location>
        <begin position="153"/>
        <end position="168"/>
    </location>
</feature>
<dbReference type="SUPFAM" id="SSF53756">
    <property type="entry name" value="UDP-Glycosyltransferase/glycogen phosphorylase"/>
    <property type="match status" value="1"/>
</dbReference>
<feature type="compositionally biased region" description="Basic and acidic residues" evidence="5">
    <location>
        <begin position="230"/>
        <end position="245"/>
    </location>
</feature>
<evidence type="ECO:0000313" key="7">
    <source>
        <dbReference type="EnsemblPlants" id="PGSC0003DMT400003355"/>
    </source>
</evidence>
<evidence type="ECO:0000256" key="5">
    <source>
        <dbReference type="SAM" id="MobiDB-lite"/>
    </source>
</evidence>
<feature type="compositionally biased region" description="Low complexity" evidence="5">
    <location>
        <begin position="172"/>
        <end position="188"/>
    </location>
</feature>
<dbReference type="Pfam" id="PF08323">
    <property type="entry name" value="Glyco_transf_5"/>
    <property type="match status" value="1"/>
</dbReference>
<dbReference type="Proteomes" id="UP000011115">
    <property type="component" value="Unassembled WGS sequence"/>
</dbReference>
<reference evidence="7" key="2">
    <citation type="submission" date="2015-06" db="UniProtKB">
        <authorList>
            <consortium name="EnsemblPlants"/>
        </authorList>
    </citation>
    <scope>IDENTIFICATION</scope>
    <source>
        <strain evidence="7">DM1-3 516 R44</strain>
    </source>
</reference>
<evidence type="ECO:0000313" key="8">
    <source>
        <dbReference type="Proteomes" id="UP000011115"/>
    </source>
</evidence>
<evidence type="ECO:0000256" key="2">
    <source>
        <dbReference type="ARBA" id="ARBA00022676"/>
    </source>
</evidence>
<gene>
    <name evidence="7" type="primary">LOC102583115</name>
</gene>
<accession>M0ZLI1</accession>
<feature type="region of interest" description="Disordered" evidence="5">
    <location>
        <begin position="135"/>
        <end position="204"/>
    </location>
</feature>
<evidence type="ECO:0000259" key="6">
    <source>
        <dbReference type="Pfam" id="PF08323"/>
    </source>
</evidence>
<dbReference type="OrthoDB" id="512920at2759"/>
<keyword evidence="2" id="KW-0328">Glycosyltransferase</keyword>
<comment type="pathway">
    <text evidence="1">Glycan biosynthesis; starch biosynthesis.</text>
</comment>
<dbReference type="GO" id="GO:0019252">
    <property type="term" value="P:starch biosynthetic process"/>
    <property type="evidence" value="ECO:0007669"/>
    <property type="project" value="UniProtKB-UniPathway"/>
</dbReference>
<keyword evidence="3" id="KW-0808">Transferase</keyword>
<dbReference type="PANTHER" id="PTHR45825">
    <property type="entry name" value="GRANULE-BOUND STARCH SYNTHASE 1, CHLOROPLASTIC/AMYLOPLASTIC"/>
    <property type="match status" value="1"/>
</dbReference>
<feature type="domain" description="Starch synthase catalytic" evidence="6">
    <location>
        <begin position="277"/>
        <end position="315"/>
    </location>
</feature>
<evidence type="ECO:0000256" key="3">
    <source>
        <dbReference type="ARBA" id="ARBA00022679"/>
    </source>
</evidence>